<name>A0ACA9Q0E5_9GLOM</name>
<organism evidence="1 2">
    <name type="scientific">Dentiscutata heterogama</name>
    <dbReference type="NCBI Taxonomy" id="1316150"/>
    <lineage>
        <taxon>Eukaryota</taxon>
        <taxon>Fungi</taxon>
        <taxon>Fungi incertae sedis</taxon>
        <taxon>Mucoromycota</taxon>
        <taxon>Glomeromycotina</taxon>
        <taxon>Glomeromycetes</taxon>
        <taxon>Diversisporales</taxon>
        <taxon>Gigasporaceae</taxon>
        <taxon>Dentiscutata</taxon>
    </lineage>
</organism>
<protein>
    <submittedName>
        <fullName evidence="1">2912_t:CDS:1</fullName>
    </submittedName>
</protein>
<comment type="caution">
    <text evidence="1">The sequence shown here is derived from an EMBL/GenBank/DDBJ whole genome shotgun (WGS) entry which is preliminary data.</text>
</comment>
<proteinExistence type="predicted"/>
<sequence length="130" mass="15335">LSIERLEIMAQMHSFLVENAKLELNYMNQKLRQEDLLHIFNKIVYSIENGTDLFSKEESFSFLDEFVEENTKEDEFELKDLVNEDSTNLKVRNLIILSFNLELNESSSLNEEVIHENKDFDINDLISDLD</sequence>
<dbReference type="EMBL" id="CAJVPU010035475">
    <property type="protein sequence ID" value="CAG8727891.1"/>
    <property type="molecule type" value="Genomic_DNA"/>
</dbReference>
<feature type="non-terminal residue" evidence="1">
    <location>
        <position position="1"/>
    </location>
</feature>
<accession>A0ACA9Q0E5</accession>
<dbReference type="Proteomes" id="UP000789702">
    <property type="component" value="Unassembled WGS sequence"/>
</dbReference>
<keyword evidence="2" id="KW-1185">Reference proteome</keyword>
<evidence type="ECO:0000313" key="2">
    <source>
        <dbReference type="Proteomes" id="UP000789702"/>
    </source>
</evidence>
<reference evidence="1" key="1">
    <citation type="submission" date="2021-06" db="EMBL/GenBank/DDBJ databases">
        <authorList>
            <person name="Kallberg Y."/>
            <person name="Tangrot J."/>
            <person name="Rosling A."/>
        </authorList>
    </citation>
    <scope>NUCLEOTIDE SEQUENCE</scope>
    <source>
        <strain evidence="1">IL203A</strain>
    </source>
</reference>
<evidence type="ECO:0000313" key="1">
    <source>
        <dbReference type="EMBL" id="CAG8727891.1"/>
    </source>
</evidence>
<gene>
    <name evidence="1" type="ORF">DHETER_LOCUS13246</name>
</gene>